<dbReference type="Gene3D" id="1.10.287.130">
    <property type="match status" value="1"/>
</dbReference>
<reference evidence="15 16" key="1">
    <citation type="submission" date="2020-07" db="EMBL/GenBank/DDBJ databases">
        <title>Novel species isolated from subtropical streams in China.</title>
        <authorList>
            <person name="Lu H."/>
        </authorList>
    </citation>
    <scope>NUCLEOTIDE SEQUENCE [LARGE SCALE GENOMIC DNA]</scope>
    <source>
        <strain evidence="15 16">LX47W</strain>
    </source>
</reference>
<dbReference type="InterPro" id="IPR005467">
    <property type="entry name" value="His_kinase_dom"/>
</dbReference>
<gene>
    <name evidence="15" type="ORF">H3H39_27090</name>
</gene>
<dbReference type="InterPro" id="IPR003594">
    <property type="entry name" value="HATPase_dom"/>
</dbReference>
<keyword evidence="11" id="KW-0902">Two-component regulatory system</keyword>
<proteinExistence type="predicted"/>
<evidence type="ECO:0000256" key="10">
    <source>
        <dbReference type="ARBA" id="ARBA00022989"/>
    </source>
</evidence>
<keyword evidence="8 15" id="KW-0418">Kinase</keyword>
<dbReference type="InterPro" id="IPR050428">
    <property type="entry name" value="TCS_sensor_his_kinase"/>
</dbReference>
<evidence type="ECO:0000256" key="13">
    <source>
        <dbReference type="SAM" id="Phobius"/>
    </source>
</evidence>
<evidence type="ECO:0000256" key="12">
    <source>
        <dbReference type="ARBA" id="ARBA00023136"/>
    </source>
</evidence>
<keyword evidence="16" id="KW-1185">Reference proteome</keyword>
<evidence type="ECO:0000256" key="11">
    <source>
        <dbReference type="ARBA" id="ARBA00023012"/>
    </source>
</evidence>
<dbReference type="PANTHER" id="PTHR45436">
    <property type="entry name" value="SENSOR HISTIDINE KINASE YKOH"/>
    <property type="match status" value="1"/>
</dbReference>
<keyword evidence="12 13" id="KW-0472">Membrane</keyword>
<evidence type="ECO:0000256" key="4">
    <source>
        <dbReference type="ARBA" id="ARBA00022553"/>
    </source>
</evidence>
<dbReference type="PROSITE" id="PS50109">
    <property type="entry name" value="HIS_KIN"/>
    <property type="match status" value="1"/>
</dbReference>
<evidence type="ECO:0000256" key="8">
    <source>
        <dbReference type="ARBA" id="ARBA00022777"/>
    </source>
</evidence>
<keyword evidence="5" id="KW-0808">Transferase</keyword>
<evidence type="ECO:0000256" key="6">
    <source>
        <dbReference type="ARBA" id="ARBA00022692"/>
    </source>
</evidence>
<organism evidence="15 16">
    <name type="scientific">Rugamonas apoptosis</name>
    <dbReference type="NCBI Taxonomy" id="2758570"/>
    <lineage>
        <taxon>Bacteria</taxon>
        <taxon>Pseudomonadati</taxon>
        <taxon>Pseudomonadota</taxon>
        <taxon>Betaproteobacteria</taxon>
        <taxon>Burkholderiales</taxon>
        <taxon>Oxalobacteraceae</taxon>
        <taxon>Telluria group</taxon>
        <taxon>Rugamonas</taxon>
    </lineage>
</organism>
<keyword evidence="4" id="KW-0597">Phosphoprotein</keyword>
<dbReference type="SMART" id="SM00387">
    <property type="entry name" value="HATPase_c"/>
    <property type="match status" value="1"/>
</dbReference>
<dbReference type="AlphaFoldDB" id="A0A7W2INN3"/>
<comment type="catalytic activity">
    <reaction evidence="1">
        <text>ATP + protein L-histidine = ADP + protein N-phospho-L-histidine.</text>
        <dbReference type="EC" id="2.7.13.3"/>
    </reaction>
</comment>
<dbReference type="GO" id="GO:0005886">
    <property type="term" value="C:plasma membrane"/>
    <property type="evidence" value="ECO:0007669"/>
    <property type="project" value="TreeGrafter"/>
</dbReference>
<evidence type="ECO:0000256" key="5">
    <source>
        <dbReference type="ARBA" id="ARBA00022679"/>
    </source>
</evidence>
<dbReference type="RefSeq" id="WP_182157652.1">
    <property type="nucleotide sequence ID" value="NZ_JACEZU010000023.1"/>
</dbReference>
<feature type="transmembrane region" description="Helical" evidence="13">
    <location>
        <begin position="142"/>
        <end position="160"/>
    </location>
</feature>
<dbReference type="Pfam" id="PF00512">
    <property type="entry name" value="HisKA"/>
    <property type="match status" value="1"/>
</dbReference>
<protein>
    <recommendedName>
        <fullName evidence="3">histidine kinase</fullName>
        <ecNumber evidence="3">2.7.13.3</ecNumber>
    </recommendedName>
</protein>
<dbReference type="SMART" id="SM00388">
    <property type="entry name" value="HisKA"/>
    <property type="match status" value="1"/>
</dbReference>
<keyword evidence="7" id="KW-0547">Nucleotide-binding</keyword>
<feature type="domain" description="Histidine kinase" evidence="14">
    <location>
        <begin position="221"/>
        <end position="433"/>
    </location>
</feature>
<dbReference type="SUPFAM" id="SSF47384">
    <property type="entry name" value="Homodimeric domain of signal transducing histidine kinase"/>
    <property type="match status" value="1"/>
</dbReference>
<dbReference type="Gene3D" id="3.30.565.10">
    <property type="entry name" value="Histidine kinase-like ATPase, C-terminal domain"/>
    <property type="match status" value="1"/>
</dbReference>
<evidence type="ECO:0000256" key="2">
    <source>
        <dbReference type="ARBA" id="ARBA00004141"/>
    </source>
</evidence>
<dbReference type="EMBL" id="JACEZU010000023">
    <property type="protein sequence ID" value="MBA5690707.1"/>
    <property type="molecule type" value="Genomic_DNA"/>
</dbReference>
<sequence>MKTIRTRLLAGLIGGMAVCVLAAIALLYSRAVHEVDEDSDQRLRQLAWWLPVQAPGKWRMPLEDKEDDRLEVHVWNAAHELVFRTEAGPMLPLPRATGYATIEHRGGRWRVYADLIAGYSVQVAQPAAMRQRAAFYMALRTAPPLLLLFPAMALLIWIVVGRAMRPLENLTMAVRGRTPLDLQPLNADDLSPELLPIVSALNGLLDKIDGAIAAQRNFVSDAAHELRSPLTALKLQLRLAEVADGEQERRQAFRKLHERLDRATHLVQQLMTLARQEQGTRPPHGRCDLLRIAQQTVADHAIYADSKRIDLGISADAAEVYVHAHGEGLAVMLSNLVDNALRYTHSGGQVDVMVGMAGDVPFLQVADNGPGVPEQNRERLFDRFYRPDGNEVWGCGLGLSIVKSVADAHQVKLMLGTNGIRGLAVTAIFPAELLRPVG</sequence>
<dbReference type="Pfam" id="PF02518">
    <property type="entry name" value="HATPase_c"/>
    <property type="match status" value="1"/>
</dbReference>
<dbReference type="InterPro" id="IPR003661">
    <property type="entry name" value="HisK_dim/P_dom"/>
</dbReference>
<keyword evidence="9" id="KW-0067">ATP-binding</keyword>
<evidence type="ECO:0000256" key="9">
    <source>
        <dbReference type="ARBA" id="ARBA00022840"/>
    </source>
</evidence>
<dbReference type="GO" id="GO:0000155">
    <property type="term" value="F:phosphorelay sensor kinase activity"/>
    <property type="evidence" value="ECO:0007669"/>
    <property type="project" value="InterPro"/>
</dbReference>
<accession>A0A7W2INN3</accession>
<evidence type="ECO:0000313" key="15">
    <source>
        <dbReference type="EMBL" id="MBA5690707.1"/>
    </source>
</evidence>
<dbReference type="PRINTS" id="PR00344">
    <property type="entry name" value="BCTRLSENSOR"/>
</dbReference>
<keyword evidence="10 13" id="KW-1133">Transmembrane helix</keyword>
<comment type="caution">
    <text evidence="15">The sequence shown here is derived from an EMBL/GenBank/DDBJ whole genome shotgun (WGS) entry which is preliminary data.</text>
</comment>
<keyword evidence="6 13" id="KW-0812">Transmembrane</keyword>
<comment type="subcellular location">
    <subcellularLocation>
        <location evidence="2">Membrane</location>
        <topology evidence="2">Multi-pass membrane protein</topology>
    </subcellularLocation>
</comment>
<dbReference type="EC" id="2.7.13.3" evidence="3"/>
<dbReference type="CDD" id="cd00082">
    <property type="entry name" value="HisKA"/>
    <property type="match status" value="1"/>
</dbReference>
<dbReference type="SUPFAM" id="SSF55874">
    <property type="entry name" value="ATPase domain of HSP90 chaperone/DNA topoisomerase II/histidine kinase"/>
    <property type="match status" value="1"/>
</dbReference>
<name>A0A7W2INN3_9BURK</name>
<evidence type="ECO:0000256" key="1">
    <source>
        <dbReference type="ARBA" id="ARBA00000085"/>
    </source>
</evidence>
<dbReference type="InterPro" id="IPR036097">
    <property type="entry name" value="HisK_dim/P_sf"/>
</dbReference>
<evidence type="ECO:0000256" key="3">
    <source>
        <dbReference type="ARBA" id="ARBA00012438"/>
    </source>
</evidence>
<evidence type="ECO:0000259" key="14">
    <source>
        <dbReference type="PROSITE" id="PS50109"/>
    </source>
</evidence>
<dbReference type="InterPro" id="IPR036890">
    <property type="entry name" value="HATPase_C_sf"/>
</dbReference>
<dbReference type="GO" id="GO:0005524">
    <property type="term" value="F:ATP binding"/>
    <property type="evidence" value="ECO:0007669"/>
    <property type="project" value="UniProtKB-KW"/>
</dbReference>
<evidence type="ECO:0000313" key="16">
    <source>
        <dbReference type="Proteomes" id="UP000573499"/>
    </source>
</evidence>
<dbReference type="Proteomes" id="UP000573499">
    <property type="component" value="Unassembled WGS sequence"/>
</dbReference>
<dbReference type="InterPro" id="IPR004358">
    <property type="entry name" value="Sig_transdc_His_kin-like_C"/>
</dbReference>
<evidence type="ECO:0000256" key="7">
    <source>
        <dbReference type="ARBA" id="ARBA00022741"/>
    </source>
</evidence>
<dbReference type="PANTHER" id="PTHR45436:SF14">
    <property type="entry name" value="SENSOR PROTEIN QSEC"/>
    <property type="match status" value="1"/>
</dbReference>